<proteinExistence type="predicted"/>
<name>A0ACB9FJ29_ARCLA</name>
<organism evidence="1 2">
    <name type="scientific">Arctium lappa</name>
    <name type="common">Greater burdock</name>
    <name type="synonym">Lappa major</name>
    <dbReference type="NCBI Taxonomy" id="4217"/>
    <lineage>
        <taxon>Eukaryota</taxon>
        <taxon>Viridiplantae</taxon>
        <taxon>Streptophyta</taxon>
        <taxon>Embryophyta</taxon>
        <taxon>Tracheophyta</taxon>
        <taxon>Spermatophyta</taxon>
        <taxon>Magnoliopsida</taxon>
        <taxon>eudicotyledons</taxon>
        <taxon>Gunneridae</taxon>
        <taxon>Pentapetalae</taxon>
        <taxon>asterids</taxon>
        <taxon>campanulids</taxon>
        <taxon>Asterales</taxon>
        <taxon>Asteraceae</taxon>
        <taxon>Carduoideae</taxon>
        <taxon>Cardueae</taxon>
        <taxon>Arctiinae</taxon>
        <taxon>Arctium</taxon>
    </lineage>
</organism>
<evidence type="ECO:0000313" key="2">
    <source>
        <dbReference type="Proteomes" id="UP001055879"/>
    </source>
</evidence>
<gene>
    <name evidence="1" type="ORF">L6452_01960</name>
</gene>
<comment type="caution">
    <text evidence="1">The sequence shown here is derived from an EMBL/GenBank/DDBJ whole genome shotgun (WGS) entry which is preliminary data.</text>
</comment>
<reference evidence="1 2" key="2">
    <citation type="journal article" date="2022" name="Mol. Ecol. Resour.">
        <title>The genomes of chicory, endive, great burdock and yacon provide insights into Asteraceae paleo-polyploidization history and plant inulin production.</title>
        <authorList>
            <person name="Fan W."/>
            <person name="Wang S."/>
            <person name="Wang H."/>
            <person name="Wang A."/>
            <person name="Jiang F."/>
            <person name="Liu H."/>
            <person name="Zhao H."/>
            <person name="Xu D."/>
            <person name="Zhang Y."/>
        </authorList>
    </citation>
    <scope>NUCLEOTIDE SEQUENCE [LARGE SCALE GENOMIC DNA]</scope>
    <source>
        <strain evidence="2">cv. Niubang</strain>
    </source>
</reference>
<accession>A0ACB9FJ29</accession>
<reference evidence="2" key="1">
    <citation type="journal article" date="2022" name="Mol. Ecol. Resour.">
        <title>The genomes of chicory, endive, great burdock and yacon provide insights into Asteraceae palaeo-polyploidization history and plant inulin production.</title>
        <authorList>
            <person name="Fan W."/>
            <person name="Wang S."/>
            <person name="Wang H."/>
            <person name="Wang A."/>
            <person name="Jiang F."/>
            <person name="Liu H."/>
            <person name="Zhao H."/>
            <person name="Xu D."/>
            <person name="Zhang Y."/>
        </authorList>
    </citation>
    <scope>NUCLEOTIDE SEQUENCE [LARGE SCALE GENOMIC DNA]</scope>
    <source>
        <strain evidence="2">cv. Niubang</strain>
    </source>
</reference>
<dbReference type="Proteomes" id="UP001055879">
    <property type="component" value="Linkage Group LG01"/>
</dbReference>
<sequence length="194" mass="22352">MAAHSQTADNSSKLVPSLNMAHYDVLVKDVLLRFVQQWWYSSEYDDEKEGLVGYIDLGDQIMNIRITPQTLTRRFNLLTKTDLQIETFEKPPTQEVLLHQDQTHPTILAIMYALFFNRSINMAHILFCEMLTAVDKKNKDLAKGKQPISVLFPKFISVVIQRAMEKFSITEEGPRTPLFIMNSFKATEVPPYPN</sequence>
<evidence type="ECO:0000313" key="1">
    <source>
        <dbReference type="EMBL" id="KAI3770815.1"/>
    </source>
</evidence>
<keyword evidence="2" id="KW-1185">Reference proteome</keyword>
<protein>
    <submittedName>
        <fullName evidence="1">Uncharacterized protein</fullName>
    </submittedName>
</protein>
<dbReference type="EMBL" id="CM042047">
    <property type="protein sequence ID" value="KAI3770815.1"/>
    <property type="molecule type" value="Genomic_DNA"/>
</dbReference>